<dbReference type="GO" id="GO:0061630">
    <property type="term" value="F:ubiquitin protein ligase activity"/>
    <property type="evidence" value="ECO:0007669"/>
    <property type="project" value="TreeGrafter"/>
</dbReference>
<dbReference type="GO" id="GO:0043161">
    <property type="term" value="P:proteasome-mediated ubiquitin-dependent protein catabolic process"/>
    <property type="evidence" value="ECO:0007669"/>
    <property type="project" value="TreeGrafter"/>
</dbReference>
<dbReference type="GO" id="GO:0030332">
    <property type="term" value="F:cyclin binding"/>
    <property type="evidence" value="ECO:0007669"/>
    <property type="project" value="TreeGrafter"/>
</dbReference>
<reference evidence="2 3" key="1">
    <citation type="submission" date="2020-01" db="EMBL/GenBank/DDBJ databases">
        <title>Draft genome sequence of Aspergillus udagawae IFM 46972.</title>
        <authorList>
            <person name="Takahashi H."/>
            <person name="Yaguchi T."/>
        </authorList>
    </citation>
    <scope>NUCLEOTIDE SEQUENCE [LARGE SCALE GENOMIC DNA]</scope>
    <source>
        <strain evidence="2 3">IFM 46972</strain>
    </source>
</reference>
<protein>
    <submittedName>
        <fullName evidence="2">Uncharacterized protein C1734.10c</fullName>
    </submittedName>
</protein>
<dbReference type="GO" id="GO:0005634">
    <property type="term" value="C:nucleus"/>
    <property type="evidence" value="ECO:0007669"/>
    <property type="project" value="TreeGrafter"/>
</dbReference>
<dbReference type="GO" id="GO:0005829">
    <property type="term" value="C:cytosol"/>
    <property type="evidence" value="ECO:0007669"/>
    <property type="project" value="TreeGrafter"/>
</dbReference>
<dbReference type="GO" id="GO:0000151">
    <property type="term" value="C:ubiquitin ligase complex"/>
    <property type="evidence" value="ECO:0007669"/>
    <property type="project" value="TreeGrafter"/>
</dbReference>
<dbReference type="EMBL" id="BLKC01000017">
    <property type="protein sequence ID" value="GFF31725.1"/>
    <property type="molecule type" value="Genomic_DNA"/>
</dbReference>
<dbReference type="Pfam" id="PF09814">
    <property type="entry name" value="HECT_2"/>
    <property type="match status" value="1"/>
</dbReference>
<dbReference type="InterPro" id="IPR019193">
    <property type="entry name" value="UBQ-conj_enz_E2-bd_prot"/>
</dbReference>
<name>A0A8H3NKP0_9EURO</name>
<comment type="caution">
    <text evidence="2">The sequence shown here is derived from an EMBL/GenBank/DDBJ whole genome shotgun (WGS) entry which is preliminary data.</text>
</comment>
<proteinExistence type="predicted"/>
<dbReference type="PANTHER" id="PTHR31531:SF2">
    <property type="entry name" value="E3 UBIQUITIN-PROTEIN LIGASE E3D"/>
    <property type="match status" value="1"/>
</dbReference>
<dbReference type="GO" id="GO:0051865">
    <property type="term" value="P:protein autoubiquitination"/>
    <property type="evidence" value="ECO:0007669"/>
    <property type="project" value="TreeGrafter"/>
</dbReference>
<sequence>MPAPPENPETDVDTSLYLHAELLPNIRHITLYISLPANLGSQNIQPLITLSESRQAVSVSLPKPFDHVTDTIKLPARVNEASRRILATNRQGAAATADNGSRTGRREFSFRMQIDDSDASPPRQDALIDDFVPWTAADMSPSTRLRCRGCENAVLDSPRCADSQTGPEGTGPEGWTWKDLPSGNWAEMMDFWHCHKPDPPEGHGHGEDPNAQTKGYGAANQVVATAGTVLVDVATFLVSEADCRGLKKAILPLWLTKARLMLRGQGCLARFFVDFGLWDFPRGMGSTRLGKVQPSTEESAQKKEISLNCAKCNATIGIEDAVSQGWRLFKTSLSANISQDPSTWETHPIETIVAAQLLELIERESARRFVIHCDRPNGLLLWVFNPDFRYSSSSSEHTVSSQRAMKVLFQEIGDVDSILNPGTGSSSLSLEEVRVPESVYEAVERDLKVRNEMLPASAREFREWRVGALHRFERPRGSHCSWVTPDSTGCRNFVQGGAFMESDDEEGLAWQHVEDISTLAPEGKDFSTGEAGRVRESGFKKGTSGSAEASGSKKVFFGSGANGKSPAGKK</sequence>
<gene>
    <name evidence="2" type="ORF">IFM46972_03320</name>
</gene>
<dbReference type="PANTHER" id="PTHR31531">
    <property type="entry name" value="E3 UBIQUITIN-PROTEIN LIGASE E3D FAMILY MEMBER"/>
    <property type="match status" value="1"/>
</dbReference>
<dbReference type="GO" id="GO:0031624">
    <property type="term" value="F:ubiquitin conjugating enzyme binding"/>
    <property type="evidence" value="ECO:0007669"/>
    <property type="project" value="TreeGrafter"/>
</dbReference>
<feature type="compositionally biased region" description="Basic and acidic residues" evidence="1">
    <location>
        <begin position="522"/>
        <end position="539"/>
    </location>
</feature>
<dbReference type="GO" id="GO:0000209">
    <property type="term" value="P:protein polyubiquitination"/>
    <property type="evidence" value="ECO:0007669"/>
    <property type="project" value="TreeGrafter"/>
</dbReference>
<feature type="region of interest" description="Disordered" evidence="1">
    <location>
        <begin position="520"/>
        <end position="570"/>
    </location>
</feature>
<accession>A0A8H3NKP0</accession>
<feature type="region of interest" description="Disordered" evidence="1">
    <location>
        <begin position="87"/>
        <end position="106"/>
    </location>
</feature>
<organism evidence="2 3">
    <name type="scientific">Aspergillus udagawae</name>
    <dbReference type="NCBI Taxonomy" id="91492"/>
    <lineage>
        <taxon>Eukaryota</taxon>
        <taxon>Fungi</taxon>
        <taxon>Dikarya</taxon>
        <taxon>Ascomycota</taxon>
        <taxon>Pezizomycotina</taxon>
        <taxon>Eurotiomycetes</taxon>
        <taxon>Eurotiomycetidae</taxon>
        <taxon>Eurotiales</taxon>
        <taxon>Aspergillaceae</taxon>
        <taxon>Aspergillus</taxon>
        <taxon>Aspergillus subgen. Fumigati</taxon>
    </lineage>
</organism>
<evidence type="ECO:0000313" key="3">
    <source>
        <dbReference type="Proteomes" id="UP000465221"/>
    </source>
</evidence>
<dbReference type="GO" id="GO:0006513">
    <property type="term" value="P:protein monoubiquitination"/>
    <property type="evidence" value="ECO:0007669"/>
    <property type="project" value="TreeGrafter"/>
</dbReference>
<dbReference type="AlphaFoldDB" id="A0A8H3NKP0"/>
<evidence type="ECO:0000313" key="2">
    <source>
        <dbReference type="EMBL" id="GFF31725.1"/>
    </source>
</evidence>
<evidence type="ECO:0000256" key="1">
    <source>
        <dbReference type="SAM" id="MobiDB-lite"/>
    </source>
</evidence>
<dbReference type="Proteomes" id="UP000465221">
    <property type="component" value="Unassembled WGS sequence"/>
</dbReference>